<keyword evidence="7" id="KW-1278">Translocase</keyword>
<comment type="subcellular location">
    <subcellularLocation>
        <location evidence="1">Cytoplasm</location>
    </subcellularLocation>
</comment>
<evidence type="ECO:0000259" key="10">
    <source>
        <dbReference type="PROSITE" id="PS50206"/>
    </source>
</evidence>
<dbReference type="GO" id="GO:0005737">
    <property type="term" value="C:cytoplasm"/>
    <property type="evidence" value="ECO:0007669"/>
    <property type="project" value="UniProtKB-SubCell"/>
</dbReference>
<keyword evidence="5" id="KW-0067">ATP-binding</keyword>
<dbReference type="Pfam" id="PF00006">
    <property type="entry name" value="ATP-synt_ab"/>
    <property type="match status" value="1"/>
</dbReference>
<dbReference type="PROSITE" id="PS00152">
    <property type="entry name" value="ATPASE_ALPHA_BETA"/>
    <property type="match status" value="1"/>
</dbReference>
<organism evidence="11 12">
    <name type="scientific">Ascidiaceihabitans donghaensis</name>
    <dbReference type="NCBI Taxonomy" id="1510460"/>
    <lineage>
        <taxon>Bacteria</taxon>
        <taxon>Pseudomonadati</taxon>
        <taxon>Pseudomonadota</taxon>
        <taxon>Alphaproteobacteria</taxon>
        <taxon>Rhodobacterales</taxon>
        <taxon>Paracoccaceae</taxon>
        <taxon>Ascidiaceihabitans</taxon>
    </lineage>
</organism>
<keyword evidence="2" id="KW-0813">Transport</keyword>
<dbReference type="GO" id="GO:0046933">
    <property type="term" value="F:proton-transporting ATP synthase activity, rotational mechanism"/>
    <property type="evidence" value="ECO:0007669"/>
    <property type="project" value="TreeGrafter"/>
</dbReference>
<evidence type="ECO:0000313" key="12">
    <source>
        <dbReference type="Proteomes" id="UP000244880"/>
    </source>
</evidence>
<keyword evidence="6" id="KW-0653">Protein transport</keyword>
<evidence type="ECO:0000256" key="6">
    <source>
        <dbReference type="ARBA" id="ARBA00022927"/>
    </source>
</evidence>
<dbReference type="InterPro" id="IPR050053">
    <property type="entry name" value="ATPase_alpha/beta_chains"/>
</dbReference>
<reference evidence="11 12" key="1">
    <citation type="submission" date="2018-03" db="EMBL/GenBank/DDBJ databases">
        <authorList>
            <person name="Keele B.F."/>
        </authorList>
    </citation>
    <scope>NUCLEOTIDE SEQUENCE [LARGE SCALE GENOMIC DNA]</scope>
    <source>
        <strain evidence="11 12">CECT 8599</strain>
    </source>
</reference>
<keyword evidence="3" id="KW-0963">Cytoplasm</keyword>
<dbReference type="InterPro" id="IPR000194">
    <property type="entry name" value="ATPase_F1/V1/A1_a/bsu_nucl-bd"/>
</dbReference>
<name>A0A2R8B8H8_9RHOB</name>
<dbReference type="SMART" id="SM00382">
    <property type="entry name" value="AAA"/>
    <property type="match status" value="1"/>
</dbReference>
<evidence type="ECO:0000313" key="11">
    <source>
        <dbReference type="EMBL" id="SPH19345.1"/>
    </source>
</evidence>
<feature type="domain" description="Rhodanese" evidence="10">
    <location>
        <begin position="233"/>
        <end position="272"/>
    </location>
</feature>
<dbReference type="GO" id="GO:0008564">
    <property type="term" value="F:protein-exporting ATPase activity"/>
    <property type="evidence" value="ECO:0007669"/>
    <property type="project" value="UniProtKB-EC"/>
</dbReference>
<evidence type="ECO:0000256" key="2">
    <source>
        <dbReference type="ARBA" id="ARBA00022448"/>
    </source>
</evidence>
<dbReference type="FunFam" id="3.40.50.12240:FF:000002">
    <property type="entry name" value="Flagellum-specific ATP synthase FliI"/>
    <property type="match status" value="1"/>
</dbReference>
<dbReference type="Pfam" id="PF18269">
    <property type="entry name" value="T3SS_ATPase_C"/>
    <property type="match status" value="1"/>
</dbReference>
<dbReference type="RefSeq" id="WP_108826697.1">
    <property type="nucleotide sequence ID" value="NZ_OMOR01000001.1"/>
</dbReference>
<dbReference type="EMBL" id="OMOR01000001">
    <property type="protein sequence ID" value="SPH19345.1"/>
    <property type="molecule type" value="Genomic_DNA"/>
</dbReference>
<dbReference type="GO" id="GO:0030254">
    <property type="term" value="P:protein secretion by the type III secretion system"/>
    <property type="evidence" value="ECO:0007669"/>
    <property type="project" value="InterPro"/>
</dbReference>
<dbReference type="EC" id="3.6.3.14" evidence="11"/>
<dbReference type="InterPro" id="IPR003593">
    <property type="entry name" value="AAA+_ATPase"/>
</dbReference>
<gene>
    <name evidence="11" type="primary">fliI</name>
    <name evidence="11" type="ORF">ASD8599_00070</name>
</gene>
<evidence type="ECO:0000256" key="5">
    <source>
        <dbReference type="ARBA" id="ARBA00022840"/>
    </source>
</evidence>
<evidence type="ECO:0000256" key="3">
    <source>
        <dbReference type="ARBA" id="ARBA00022490"/>
    </source>
</evidence>
<dbReference type="CDD" id="cd01136">
    <property type="entry name" value="ATPase_flagellum-secretory_path_III"/>
    <property type="match status" value="1"/>
</dbReference>
<dbReference type="NCBIfam" id="TIGR01026">
    <property type="entry name" value="fliI_yscN"/>
    <property type="match status" value="1"/>
</dbReference>
<dbReference type="AlphaFoldDB" id="A0A2R8B8H8"/>
<feature type="region of interest" description="Disordered" evidence="9">
    <location>
        <begin position="114"/>
        <end position="135"/>
    </location>
</feature>
<dbReference type="InterPro" id="IPR027417">
    <property type="entry name" value="P-loop_NTPase"/>
</dbReference>
<dbReference type="InterPro" id="IPR001763">
    <property type="entry name" value="Rhodanese-like_dom"/>
</dbReference>
<dbReference type="InterPro" id="IPR005714">
    <property type="entry name" value="ATPase_T3SS_FliI/YscN"/>
</dbReference>
<dbReference type="InterPro" id="IPR020003">
    <property type="entry name" value="ATPase_a/bsu_AS"/>
</dbReference>
<keyword evidence="4" id="KW-0547">Nucleotide-binding</keyword>
<comment type="catalytic activity">
    <reaction evidence="8">
        <text>ATP + H2O + cellular proteinSide 1 = ADP + phosphate + cellular proteinSide 2.</text>
        <dbReference type="EC" id="7.4.2.8"/>
    </reaction>
</comment>
<evidence type="ECO:0000256" key="4">
    <source>
        <dbReference type="ARBA" id="ARBA00022741"/>
    </source>
</evidence>
<dbReference type="PANTHER" id="PTHR15184">
    <property type="entry name" value="ATP SYNTHASE"/>
    <property type="match status" value="1"/>
</dbReference>
<evidence type="ECO:0000256" key="8">
    <source>
        <dbReference type="ARBA" id="ARBA00034006"/>
    </source>
</evidence>
<evidence type="ECO:0000256" key="9">
    <source>
        <dbReference type="SAM" id="MobiDB-lite"/>
    </source>
</evidence>
<dbReference type="InterPro" id="IPR040627">
    <property type="entry name" value="T3SS_ATPase_C"/>
</dbReference>
<keyword evidence="11" id="KW-0378">Hydrolase</keyword>
<evidence type="ECO:0000256" key="1">
    <source>
        <dbReference type="ARBA" id="ARBA00004496"/>
    </source>
</evidence>
<dbReference type="PANTHER" id="PTHR15184:SF9">
    <property type="entry name" value="SPI-1 TYPE 3 SECRETION SYSTEM ATPASE"/>
    <property type="match status" value="1"/>
</dbReference>
<dbReference type="GO" id="GO:0016887">
    <property type="term" value="F:ATP hydrolysis activity"/>
    <property type="evidence" value="ECO:0007669"/>
    <property type="project" value="InterPro"/>
</dbReference>
<proteinExistence type="predicted"/>
<dbReference type="Proteomes" id="UP000244880">
    <property type="component" value="Unassembled WGS sequence"/>
</dbReference>
<keyword evidence="12" id="KW-1185">Reference proteome</keyword>
<dbReference type="GO" id="GO:0005524">
    <property type="term" value="F:ATP binding"/>
    <property type="evidence" value="ECO:0007669"/>
    <property type="project" value="UniProtKB-KW"/>
</dbReference>
<dbReference type="PROSITE" id="PS50206">
    <property type="entry name" value="RHODANESE_3"/>
    <property type="match status" value="1"/>
</dbReference>
<dbReference type="GO" id="GO:0030257">
    <property type="term" value="C:type III protein secretion system complex"/>
    <property type="evidence" value="ECO:0007669"/>
    <property type="project" value="InterPro"/>
</dbReference>
<evidence type="ECO:0000256" key="7">
    <source>
        <dbReference type="ARBA" id="ARBA00022967"/>
    </source>
</evidence>
<dbReference type="SUPFAM" id="SSF52540">
    <property type="entry name" value="P-loop containing nucleoside triphosphate hydrolases"/>
    <property type="match status" value="1"/>
</dbReference>
<dbReference type="Gene3D" id="3.40.50.12240">
    <property type="match status" value="1"/>
</dbReference>
<dbReference type="OrthoDB" id="9801639at2"/>
<protein>
    <submittedName>
        <fullName evidence="11">Flagellum-specific ATP synthase</fullName>
        <ecNumber evidence="11">3.6.3.14</ecNumber>
    </submittedName>
</protein>
<accession>A0A2R8B8H8</accession>
<sequence length="450" mass="47502">MNNEKNVSALRGQLAKISAIRTVGRVDAVEGGVVVVSGLEGDARIGDRVTIIRHDEASLSGEVVQLSSNLVTVLPDGPVEGVALGNKAMVHGAATISPCNDWIGRIIDPDGRPLDNLPLPEGGVPSPLKASPPAAGQRRAMGERLATGLAVFDTMLPIVRGQRIGLFAGSGVGKSSLLGSLAQNMEADVVVVAMIGERGREVRHFVETVLGSEGLGRSVIVAATSDQSPLLRRRCAWSAMAVAEYFRDQGKSVLFLADSITRFAEAHREVAVAAGEAPVLRGYPPSTAHMIMSLCERSGTGGPAQGDITAVFSVLVAGSDMDEPIADILRGVLDGHVVLDRAIAERGRYPAVDVLRSVSRSLPAAATDQENNLLGRTRRILGTYAKNEMMISSGLYAHGADPEIDAAIQAWPDLDEFLASSTPKGVRNGFDQLGLILRRVKTIPRQTTHA</sequence>